<dbReference type="GO" id="GO:0005524">
    <property type="term" value="F:ATP binding"/>
    <property type="evidence" value="ECO:0007669"/>
    <property type="project" value="UniProtKB-KW"/>
</dbReference>
<protein>
    <submittedName>
        <fullName evidence="8">Protein kinase domain-containing protein</fullName>
    </submittedName>
</protein>
<dbReference type="PROSITE" id="PS50011">
    <property type="entry name" value="PROTEIN_KINASE_DOM"/>
    <property type="match status" value="1"/>
</dbReference>
<keyword evidence="1" id="KW-0808">Transferase</keyword>
<dbReference type="InterPro" id="IPR050339">
    <property type="entry name" value="CC_SR_Kinase"/>
</dbReference>
<reference evidence="6 7" key="2">
    <citation type="submission" date="2018-11" db="EMBL/GenBank/DDBJ databases">
        <authorList>
            <consortium name="Pathogen Informatics"/>
        </authorList>
    </citation>
    <scope>NUCLEOTIDE SEQUENCE [LARGE SCALE GENOMIC DNA]</scope>
</reference>
<dbReference type="Gene3D" id="3.30.200.20">
    <property type="entry name" value="Phosphorylase Kinase, domain 1"/>
    <property type="match status" value="1"/>
</dbReference>
<keyword evidence="2" id="KW-0547">Nucleotide-binding</keyword>
<proteinExistence type="predicted"/>
<dbReference type="SMART" id="SM00220">
    <property type="entry name" value="S_TKc"/>
    <property type="match status" value="1"/>
</dbReference>
<organism evidence="8">
    <name type="scientific">Hydatigena taeniaeformis</name>
    <name type="common">Feline tapeworm</name>
    <name type="synonym">Taenia taeniaeformis</name>
    <dbReference type="NCBI Taxonomy" id="6205"/>
    <lineage>
        <taxon>Eukaryota</taxon>
        <taxon>Metazoa</taxon>
        <taxon>Spiralia</taxon>
        <taxon>Lophotrochozoa</taxon>
        <taxon>Platyhelminthes</taxon>
        <taxon>Cestoda</taxon>
        <taxon>Eucestoda</taxon>
        <taxon>Cyclophyllidea</taxon>
        <taxon>Taeniidae</taxon>
        <taxon>Hydatigera</taxon>
    </lineage>
</organism>
<dbReference type="PANTHER" id="PTHR11042">
    <property type="entry name" value="EUKARYOTIC TRANSLATION INITIATION FACTOR 2-ALPHA KINASE EIF2-ALPHA KINASE -RELATED"/>
    <property type="match status" value="1"/>
</dbReference>
<evidence type="ECO:0000256" key="1">
    <source>
        <dbReference type="ARBA" id="ARBA00022679"/>
    </source>
</evidence>
<gene>
    <name evidence="6" type="ORF">TTAC_LOCUS3504</name>
</gene>
<dbReference type="GO" id="GO:0004672">
    <property type="term" value="F:protein kinase activity"/>
    <property type="evidence" value="ECO:0007669"/>
    <property type="project" value="InterPro"/>
</dbReference>
<feature type="domain" description="Protein kinase" evidence="5">
    <location>
        <begin position="1"/>
        <end position="271"/>
    </location>
</feature>
<accession>A0A0R3WRX9</accession>
<name>A0A0R3WRX9_HYDTA</name>
<dbReference type="WBParaSite" id="TTAC_0000351901-mRNA-1">
    <property type="protein sequence ID" value="TTAC_0000351901-mRNA-1"/>
    <property type="gene ID" value="TTAC_0000351901"/>
</dbReference>
<dbReference type="EMBL" id="UYWX01002545">
    <property type="protein sequence ID" value="VDM22764.1"/>
    <property type="molecule type" value="Genomic_DNA"/>
</dbReference>
<keyword evidence="4" id="KW-0067">ATP-binding</keyword>
<dbReference type="OrthoDB" id="5337378at2759"/>
<dbReference type="GO" id="GO:0005737">
    <property type="term" value="C:cytoplasm"/>
    <property type="evidence" value="ECO:0007669"/>
    <property type="project" value="TreeGrafter"/>
</dbReference>
<dbReference type="STRING" id="6205.A0A0R3WRX9"/>
<dbReference type="Proteomes" id="UP000274429">
    <property type="component" value="Unassembled WGS sequence"/>
</dbReference>
<evidence type="ECO:0000313" key="7">
    <source>
        <dbReference type="Proteomes" id="UP000274429"/>
    </source>
</evidence>
<dbReference type="Pfam" id="PF00069">
    <property type="entry name" value="Pkinase"/>
    <property type="match status" value="1"/>
</dbReference>
<dbReference type="Gene3D" id="1.10.510.10">
    <property type="entry name" value="Transferase(Phosphotransferase) domain 1"/>
    <property type="match status" value="1"/>
</dbReference>
<keyword evidence="7" id="KW-1185">Reference proteome</keyword>
<evidence type="ECO:0000259" key="5">
    <source>
        <dbReference type="PROSITE" id="PS50011"/>
    </source>
</evidence>
<evidence type="ECO:0000313" key="6">
    <source>
        <dbReference type="EMBL" id="VDM22764.1"/>
    </source>
</evidence>
<dbReference type="InterPro" id="IPR011009">
    <property type="entry name" value="Kinase-like_dom_sf"/>
</dbReference>
<evidence type="ECO:0000256" key="4">
    <source>
        <dbReference type="ARBA" id="ARBA00022840"/>
    </source>
</evidence>
<evidence type="ECO:0000313" key="8">
    <source>
        <dbReference type="WBParaSite" id="TTAC_0000351901-mRNA-1"/>
    </source>
</evidence>
<sequence>MDRGSLLKVYSAIDELCRTRKSIIYKARHRLTGVTYCIKRSVHGSSLKDCCEESLSNALNECQALSVLRHRNVVRFYNSWFEAGAVLMQLEYCVGGSLSDCLRTTRDSGVLSGTAIGKLLSDVAGALNYMHTKWCMAHRNVGLGTILVQLKPQVASHLAFKSDEEAEEARTCCHQSLMSGESDVVDFKLASFGKASRISEAGDDRGVDVYALAVTVCLAAGGSAVSHGGNVLNVMNLSNIPLSLHSVLQSMLEPSGADRVSAGEVVEHLAIHHNDVTAELLLTQVISYWPVFVGYGLPLGALDAPSSVSIWSELLSAFLYPILVVGAFQAARHKALDPRQHRVSLRLHLLAALSMKPALCISSQLSIHAILSRYWQDRL</sequence>
<keyword evidence="3" id="KW-0418">Kinase</keyword>
<dbReference type="InterPro" id="IPR000719">
    <property type="entry name" value="Prot_kinase_dom"/>
</dbReference>
<evidence type="ECO:0000256" key="3">
    <source>
        <dbReference type="ARBA" id="ARBA00022777"/>
    </source>
</evidence>
<dbReference type="AlphaFoldDB" id="A0A0R3WRX9"/>
<dbReference type="GO" id="GO:0005634">
    <property type="term" value="C:nucleus"/>
    <property type="evidence" value="ECO:0007669"/>
    <property type="project" value="TreeGrafter"/>
</dbReference>
<reference evidence="8" key="1">
    <citation type="submission" date="2017-02" db="UniProtKB">
        <authorList>
            <consortium name="WormBaseParasite"/>
        </authorList>
    </citation>
    <scope>IDENTIFICATION</scope>
</reference>
<evidence type="ECO:0000256" key="2">
    <source>
        <dbReference type="ARBA" id="ARBA00022741"/>
    </source>
</evidence>
<dbReference type="SUPFAM" id="SSF56112">
    <property type="entry name" value="Protein kinase-like (PK-like)"/>
    <property type="match status" value="1"/>
</dbReference>